<dbReference type="PANTHER" id="PTHR10809">
    <property type="entry name" value="VESICLE-ASSOCIATED MEMBRANE PROTEIN-ASSOCIATED PROTEIN"/>
    <property type="match status" value="1"/>
</dbReference>
<dbReference type="Pfam" id="PF00635">
    <property type="entry name" value="Motile_Sperm"/>
    <property type="match status" value="1"/>
</dbReference>
<feature type="domain" description="MSP" evidence="2">
    <location>
        <begin position="5"/>
        <end position="120"/>
    </location>
</feature>
<dbReference type="GO" id="GO:0005886">
    <property type="term" value="C:plasma membrane"/>
    <property type="evidence" value="ECO:0007669"/>
    <property type="project" value="TreeGrafter"/>
</dbReference>
<dbReference type="InterPro" id="IPR013783">
    <property type="entry name" value="Ig-like_fold"/>
</dbReference>
<gene>
    <name evidence="3" type="ORF">FNV43_RR01958</name>
</gene>
<evidence type="ECO:0000313" key="4">
    <source>
        <dbReference type="Proteomes" id="UP000796880"/>
    </source>
</evidence>
<dbReference type="InterPro" id="IPR008962">
    <property type="entry name" value="PapD-like_sf"/>
</dbReference>
<organism evidence="3 4">
    <name type="scientific">Rhamnella rubrinervis</name>
    <dbReference type="NCBI Taxonomy" id="2594499"/>
    <lineage>
        <taxon>Eukaryota</taxon>
        <taxon>Viridiplantae</taxon>
        <taxon>Streptophyta</taxon>
        <taxon>Embryophyta</taxon>
        <taxon>Tracheophyta</taxon>
        <taxon>Spermatophyta</taxon>
        <taxon>Magnoliopsida</taxon>
        <taxon>eudicotyledons</taxon>
        <taxon>Gunneridae</taxon>
        <taxon>Pentapetalae</taxon>
        <taxon>rosids</taxon>
        <taxon>fabids</taxon>
        <taxon>Rosales</taxon>
        <taxon>Rhamnaceae</taxon>
        <taxon>rhamnoid group</taxon>
        <taxon>Rhamneae</taxon>
        <taxon>Rhamnella</taxon>
    </lineage>
</organism>
<dbReference type="SUPFAM" id="SSF49354">
    <property type="entry name" value="PapD-like"/>
    <property type="match status" value="1"/>
</dbReference>
<evidence type="ECO:0000256" key="1">
    <source>
        <dbReference type="ARBA" id="ARBA00008932"/>
    </source>
</evidence>
<dbReference type="OrthoDB" id="264603at2759"/>
<comment type="similarity">
    <text evidence="1">Belongs to the VAMP-associated protein (VAP) (TC 9.B.17) family.</text>
</comment>
<protein>
    <recommendedName>
        <fullName evidence="2">MSP domain-containing protein</fullName>
    </recommendedName>
</protein>
<dbReference type="GO" id="GO:0090158">
    <property type="term" value="P:endoplasmic reticulum membrane organization"/>
    <property type="evidence" value="ECO:0007669"/>
    <property type="project" value="TreeGrafter"/>
</dbReference>
<comment type="caution">
    <text evidence="3">The sequence shown here is derived from an EMBL/GenBank/DDBJ whole genome shotgun (WGS) entry which is preliminary data.</text>
</comment>
<dbReference type="InterPro" id="IPR016763">
    <property type="entry name" value="VAP"/>
</dbReference>
<dbReference type="InterPro" id="IPR000535">
    <property type="entry name" value="MSP_dom"/>
</dbReference>
<dbReference type="GO" id="GO:0061817">
    <property type="term" value="P:endoplasmic reticulum-plasma membrane tethering"/>
    <property type="evidence" value="ECO:0007669"/>
    <property type="project" value="TreeGrafter"/>
</dbReference>
<dbReference type="PANTHER" id="PTHR10809:SF148">
    <property type="entry name" value="OS01G0936800 PROTEIN"/>
    <property type="match status" value="1"/>
</dbReference>
<evidence type="ECO:0000259" key="2">
    <source>
        <dbReference type="PROSITE" id="PS50202"/>
    </source>
</evidence>
<dbReference type="Gene3D" id="2.60.40.10">
    <property type="entry name" value="Immunoglobulins"/>
    <property type="match status" value="1"/>
</dbReference>
<accession>A0A8K0HRE9</accession>
<dbReference type="PROSITE" id="PS50202">
    <property type="entry name" value="MSP"/>
    <property type="match status" value="1"/>
</dbReference>
<dbReference type="AlphaFoldDB" id="A0A8K0HRE9"/>
<dbReference type="GO" id="GO:0005789">
    <property type="term" value="C:endoplasmic reticulum membrane"/>
    <property type="evidence" value="ECO:0007669"/>
    <property type="project" value="InterPro"/>
</dbReference>
<reference evidence="3" key="1">
    <citation type="submission" date="2020-03" db="EMBL/GenBank/DDBJ databases">
        <title>A high-quality chromosome-level genome assembly of a woody plant with both climbing and erect habits, Rhamnella rubrinervis.</title>
        <authorList>
            <person name="Lu Z."/>
            <person name="Yang Y."/>
            <person name="Zhu X."/>
            <person name="Sun Y."/>
        </authorList>
    </citation>
    <scope>NUCLEOTIDE SEQUENCE</scope>
    <source>
        <strain evidence="3">BYM</strain>
        <tissue evidence="3">Leaf</tissue>
    </source>
</reference>
<name>A0A8K0HRE9_9ROSA</name>
<proteinExistence type="inferred from homology"/>
<dbReference type="Proteomes" id="UP000796880">
    <property type="component" value="Unassembled WGS sequence"/>
</dbReference>
<sequence>MNNETLEIQPCELRFASESVLTCNAISTDGLIYKIYWQIKTTSPNKYSVRPNTGIIKPNATCDFKVTMSAHSVAPPNLKCTDKFLIQSIIVPFGTTEEGITSDMAELHGENSLSGRLQEV</sequence>
<keyword evidence="4" id="KW-1185">Reference proteome</keyword>
<evidence type="ECO:0000313" key="3">
    <source>
        <dbReference type="EMBL" id="KAF3457301.1"/>
    </source>
</evidence>
<dbReference type="EMBL" id="VOIH02000001">
    <property type="protein sequence ID" value="KAF3457301.1"/>
    <property type="molecule type" value="Genomic_DNA"/>
</dbReference>